<feature type="region of interest" description="Disordered" evidence="5">
    <location>
        <begin position="147"/>
        <end position="169"/>
    </location>
</feature>
<evidence type="ECO:0000256" key="4">
    <source>
        <dbReference type="ARBA" id="ARBA00022840"/>
    </source>
</evidence>
<feature type="domain" description="ABC transporter" evidence="6">
    <location>
        <begin position="100"/>
        <end position="154"/>
    </location>
</feature>
<dbReference type="GO" id="GO:0005524">
    <property type="term" value="F:ATP binding"/>
    <property type="evidence" value="ECO:0007669"/>
    <property type="project" value="UniProtKB-KW"/>
</dbReference>
<evidence type="ECO:0000256" key="5">
    <source>
        <dbReference type="SAM" id="MobiDB-lite"/>
    </source>
</evidence>
<dbReference type="InterPro" id="IPR050319">
    <property type="entry name" value="ABC_transp_ATP-bind"/>
</dbReference>
<dbReference type="PANTHER" id="PTHR43776">
    <property type="entry name" value="TRANSPORT ATP-BINDING PROTEIN"/>
    <property type="match status" value="1"/>
</dbReference>
<evidence type="ECO:0000256" key="3">
    <source>
        <dbReference type="ARBA" id="ARBA00022741"/>
    </source>
</evidence>
<dbReference type="InterPro" id="IPR013563">
    <property type="entry name" value="Oligopep_ABC_C"/>
</dbReference>
<dbReference type="SUPFAM" id="SSF52540">
    <property type="entry name" value="P-loop containing nucleoside triphosphate hydrolases"/>
    <property type="match status" value="2"/>
</dbReference>
<feature type="compositionally biased region" description="Basic residues" evidence="5">
    <location>
        <begin position="151"/>
        <end position="169"/>
    </location>
</feature>
<name>A0ABY5NMQ8_9MICO</name>
<dbReference type="RefSeq" id="WP_259613088.1">
    <property type="nucleotide sequence ID" value="NZ_CP091139.2"/>
</dbReference>
<evidence type="ECO:0000259" key="6">
    <source>
        <dbReference type="Pfam" id="PF00005"/>
    </source>
</evidence>
<comment type="similarity">
    <text evidence="1">Belongs to the ABC transporter superfamily.</text>
</comment>
<evidence type="ECO:0000256" key="2">
    <source>
        <dbReference type="ARBA" id="ARBA00022448"/>
    </source>
</evidence>
<keyword evidence="4 8" id="KW-0067">ATP-binding</keyword>
<proteinExistence type="inferred from homology"/>
<dbReference type="Pfam" id="PF08352">
    <property type="entry name" value="oligo_HPY"/>
    <property type="match status" value="1"/>
</dbReference>
<sequence length="169" mass="17677">MLDLLRELQLAHRMSLILISHDLGVVGGRADHVIVMRRGEVVERGGADQVLRHPSHEYTRALIDANPALTDPIGPLAGSQPALLTASGITKSFGGTVAVRDASVDVAAGEVVAIVGESGSGKSTLARCIAGLEAPDAGVVELGDTTLSSTRHGRTPGRCRSCSRTRIRR</sequence>
<evidence type="ECO:0000259" key="7">
    <source>
        <dbReference type="Pfam" id="PF08352"/>
    </source>
</evidence>
<protein>
    <submittedName>
        <fullName evidence="8">ATP-binding cassette domain-containing protein</fullName>
    </submittedName>
</protein>
<dbReference type="EMBL" id="CP091139">
    <property type="protein sequence ID" value="UUT36430.1"/>
    <property type="molecule type" value="Genomic_DNA"/>
</dbReference>
<dbReference type="InterPro" id="IPR027417">
    <property type="entry name" value="P-loop_NTPase"/>
</dbReference>
<accession>A0ABY5NMQ8</accession>
<organism evidence="8 9">
    <name type="scientific">Microbacterium elymi</name>
    <dbReference type="NCBI Taxonomy" id="2909587"/>
    <lineage>
        <taxon>Bacteria</taxon>
        <taxon>Bacillati</taxon>
        <taxon>Actinomycetota</taxon>
        <taxon>Actinomycetes</taxon>
        <taxon>Micrococcales</taxon>
        <taxon>Microbacteriaceae</taxon>
        <taxon>Microbacterium</taxon>
    </lineage>
</organism>
<dbReference type="PANTHER" id="PTHR43776:SF7">
    <property type="entry name" value="D,D-DIPEPTIDE TRANSPORT ATP-BINDING PROTEIN DDPF-RELATED"/>
    <property type="match status" value="1"/>
</dbReference>
<keyword evidence="2" id="KW-0813">Transport</keyword>
<dbReference type="Proteomes" id="UP001054811">
    <property type="component" value="Chromosome"/>
</dbReference>
<evidence type="ECO:0000256" key="1">
    <source>
        <dbReference type="ARBA" id="ARBA00005417"/>
    </source>
</evidence>
<dbReference type="Gene3D" id="3.40.50.300">
    <property type="entry name" value="P-loop containing nucleotide triphosphate hydrolases"/>
    <property type="match status" value="2"/>
</dbReference>
<evidence type="ECO:0000313" key="8">
    <source>
        <dbReference type="EMBL" id="UUT36430.1"/>
    </source>
</evidence>
<dbReference type="Pfam" id="PF00005">
    <property type="entry name" value="ABC_tran"/>
    <property type="match status" value="1"/>
</dbReference>
<dbReference type="InterPro" id="IPR003439">
    <property type="entry name" value="ABC_transporter-like_ATP-bd"/>
</dbReference>
<feature type="domain" description="Oligopeptide/dipeptide ABC transporter C-terminal" evidence="7">
    <location>
        <begin position="42"/>
        <end position="87"/>
    </location>
</feature>
<gene>
    <name evidence="8" type="ORF">L2X98_26300</name>
</gene>
<keyword evidence="9" id="KW-1185">Reference proteome</keyword>
<keyword evidence="3" id="KW-0547">Nucleotide-binding</keyword>
<evidence type="ECO:0000313" key="9">
    <source>
        <dbReference type="Proteomes" id="UP001054811"/>
    </source>
</evidence>
<reference evidence="8" key="1">
    <citation type="submission" date="2022-01" db="EMBL/GenBank/DDBJ databases">
        <title>Microbacterium eymi and Microbacterium rhizovicinus sp. nov., isolated from the rhizospheric soil of Elymus tsukushiensis, a plant native to the Dokdo Islands, Republic of Korea.</title>
        <authorList>
            <person name="Hwang Y.J."/>
        </authorList>
    </citation>
    <scope>NUCLEOTIDE SEQUENCE</scope>
    <source>
        <strain evidence="8">KUDC0405</strain>
    </source>
</reference>